<comment type="pathway">
    <text evidence="4">Cofactor biosynthesis; adenosylcobalamin biosynthesis; adenosylcobalamin from cob(II)yrinate a,c-diamide: step 2/7.</text>
</comment>
<dbReference type="Pfam" id="PF01923">
    <property type="entry name" value="Cob_adeno_trans"/>
    <property type="match status" value="1"/>
</dbReference>
<dbReference type="PANTHER" id="PTHR12213">
    <property type="entry name" value="CORRINOID ADENOSYLTRANSFERASE"/>
    <property type="match status" value="1"/>
</dbReference>
<dbReference type="GO" id="GO:0009236">
    <property type="term" value="P:cobalamin biosynthetic process"/>
    <property type="evidence" value="ECO:0007669"/>
    <property type="project" value="UniProtKB-UniRule"/>
</dbReference>
<keyword evidence="4" id="KW-0169">Cobalamin biosynthesis</keyword>
<protein>
    <recommendedName>
        <fullName evidence="4">Corrinoid adenosyltransferase</fullName>
        <ecNumber evidence="4">2.5.1.17</ecNumber>
    </recommendedName>
    <alternativeName>
        <fullName evidence="4">Cob(II)alamin adenosyltransferase</fullName>
    </alternativeName>
    <alternativeName>
        <fullName evidence="4">Cob(II)yrinic acid a,c-diamide adenosyltransferase</fullName>
    </alternativeName>
    <alternativeName>
        <fullName evidence="4">Cobinamide/cobalamin adenosyltransferase</fullName>
    </alternativeName>
</protein>
<comment type="catalytic activity">
    <reaction evidence="4">
        <text>2 cob(II)yrinate a,c diamide + reduced [electron-transfer flavoprotein] + 2 ATP = 2 adenosylcob(III)yrinate a,c-diamide + 2 triphosphate + oxidized [electron-transfer flavoprotein] + 3 H(+)</text>
        <dbReference type="Rhea" id="RHEA:11528"/>
        <dbReference type="Rhea" id="RHEA-COMP:10685"/>
        <dbReference type="Rhea" id="RHEA-COMP:10686"/>
        <dbReference type="ChEBI" id="CHEBI:15378"/>
        <dbReference type="ChEBI" id="CHEBI:18036"/>
        <dbReference type="ChEBI" id="CHEBI:30616"/>
        <dbReference type="ChEBI" id="CHEBI:57692"/>
        <dbReference type="ChEBI" id="CHEBI:58307"/>
        <dbReference type="ChEBI" id="CHEBI:58503"/>
        <dbReference type="ChEBI" id="CHEBI:58537"/>
        <dbReference type="EC" id="2.5.1.17"/>
    </reaction>
</comment>
<gene>
    <name evidence="7" type="ORF">DIT97_15840</name>
</gene>
<name>A0A3D3R9Y2_9PLAN</name>
<dbReference type="InterPro" id="IPR029499">
    <property type="entry name" value="PduO-typ"/>
</dbReference>
<evidence type="ECO:0000256" key="5">
    <source>
        <dbReference type="SAM" id="MobiDB-lite"/>
    </source>
</evidence>
<evidence type="ECO:0000256" key="4">
    <source>
        <dbReference type="RuleBase" id="RU366026"/>
    </source>
</evidence>
<dbReference type="UniPathway" id="UPA00148">
    <property type="reaction ID" value="UER00233"/>
</dbReference>
<dbReference type="AlphaFoldDB" id="A0A3D3R9Y2"/>
<proteinExistence type="inferred from homology"/>
<dbReference type="GO" id="GO:0005524">
    <property type="term" value="F:ATP binding"/>
    <property type="evidence" value="ECO:0007669"/>
    <property type="project" value="UniProtKB-UniRule"/>
</dbReference>
<evidence type="ECO:0000313" key="7">
    <source>
        <dbReference type="EMBL" id="HCO24430.1"/>
    </source>
</evidence>
<organism evidence="7 8">
    <name type="scientific">Gimesia maris</name>
    <dbReference type="NCBI Taxonomy" id="122"/>
    <lineage>
        <taxon>Bacteria</taxon>
        <taxon>Pseudomonadati</taxon>
        <taxon>Planctomycetota</taxon>
        <taxon>Planctomycetia</taxon>
        <taxon>Planctomycetales</taxon>
        <taxon>Planctomycetaceae</taxon>
        <taxon>Gimesia</taxon>
    </lineage>
</organism>
<feature type="region of interest" description="Disordered" evidence="5">
    <location>
        <begin position="196"/>
        <end position="217"/>
    </location>
</feature>
<accession>A0A3D3R9Y2</accession>
<feature type="compositionally biased region" description="Basic and acidic residues" evidence="5">
    <location>
        <begin position="200"/>
        <end position="217"/>
    </location>
</feature>
<dbReference type="InterPro" id="IPR016030">
    <property type="entry name" value="CblAdoTrfase-like"/>
</dbReference>
<evidence type="ECO:0000256" key="3">
    <source>
        <dbReference type="ARBA" id="ARBA00022840"/>
    </source>
</evidence>
<dbReference type="InterPro" id="IPR036451">
    <property type="entry name" value="CblAdoTrfase-like_sf"/>
</dbReference>
<evidence type="ECO:0000313" key="8">
    <source>
        <dbReference type="Proteomes" id="UP000263642"/>
    </source>
</evidence>
<keyword evidence="1 4" id="KW-0808">Transferase</keyword>
<comment type="caution">
    <text evidence="7">The sequence shown here is derived from an EMBL/GenBank/DDBJ whole genome shotgun (WGS) entry which is preliminary data.</text>
</comment>
<evidence type="ECO:0000259" key="6">
    <source>
        <dbReference type="Pfam" id="PF01923"/>
    </source>
</evidence>
<comment type="catalytic activity">
    <reaction evidence="4">
        <text>2 cob(II)alamin + reduced [electron-transfer flavoprotein] + 2 ATP = 2 adenosylcob(III)alamin + 2 triphosphate + oxidized [electron-transfer flavoprotein] + 3 H(+)</text>
        <dbReference type="Rhea" id="RHEA:28671"/>
        <dbReference type="Rhea" id="RHEA-COMP:10685"/>
        <dbReference type="Rhea" id="RHEA-COMP:10686"/>
        <dbReference type="ChEBI" id="CHEBI:15378"/>
        <dbReference type="ChEBI" id="CHEBI:16304"/>
        <dbReference type="ChEBI" id="CHEBI:18036"/>
        <dbReference type="ChEBI" id="CHEBI:18408"/>
        <dbReference type="ChEBI" id="CHEBI:30616"/>
        <dbReference type="ChEBI" id="CHEBI:57692"/>
        <dbReference type="ChEBI" id="CHEBI:58307"/>
        <dbReference type="EC" id="2.5.1.17"/>
    </reaction>
</comment>
<keyword evidence="3 4" id="KW-0067">ATP-binding</keyword>
<dbReference type="EMBL" id="DQAY01000094">
    <property type="protein sequence ID" value="HCO24430.1"/>
    <property type="molecule type" value="Genomic_DNA"/>
</dbReference>
<dbReference type="Gene3D" id="1.20.1200.10">
    <property type="entry name" value="Cobalamin adenosyltransferase-like"/>
    <property type="match status" value="1"/>
</dbReference>
<dbReference type="EC" id="2.5.1.17" evidence="4"/>
<reference evidence="7 8" key="1">
    <citation type="journal article" date="2018" name="Nat. Biotechnol.">
        <title>A standardized bacterial taxonomy based on genome phylogeny substantially revises the tree of life.</title>
        <authorList>
            <person name="Parks D.H."/>
            <person name="Chuvochina M."/>
            <person name="Waite D.W."/>
            <person name="Rinke C."/>
            <person name="Skarshewski A."/>
            <person name="Chaumeil P.A."/>
            <person name="Hugenholtz P."/>
        </authorList>
    </citation>
    <scope>NUCLEOTIDE SEQUENCE [LARGE SCALE GENOMIC DNA]</scope>
    <source>
        <strain evidence="7">UBA9375</strain>
    </source>
</reference>
<sequence length="217" mass="24642">MAERGTVHLNMIVTKTGDQGQTCLNDGSRISKASPRIKALASIEQVAVKLGYFIHVCEDQILQVKLPENRSCEIKLTQLATSFQQEMYDIGSDISTPFVDGEDRIRFPQESVEELTELIGRLTLALEPLDSFILPQGSLRVLIAHDIRTLVRQAEIHVWDIEEAVNPAVLQFLNRLSDFWFVLGRILFAEETQTGGTENQKWEPRQKQDRGCRFTQT</sequence>
<feature type="domain" description="Cobalamin adenosyltransferase-like" evidence="6">
    <location>
        <begin position="12"/>
        <end position="186"/>
    </location>
</feature>
<keyword evidence="2 4" id="KW-0547">Nucleotide-binding</keyword>
<dbReference type="GO" id="GO:0008817">
    <property type="term" value="F:corrinoid adenosyltransferase activity"/>
    <property type="evidence" value="ECO:0007669"/>
    <property type="project" value="UniProtKB-UniRule"/>
</dbReference>
<comment type="similarity">
    <text evidence="4">Belongs to the Cob(I)alamin adenosyltransferase family.</text>
</comment>
<dbReference type="Proteomes" id="UP000263642">
    <property type="component" value="Unassembled WGS sequence"/>
</dbReference>
<dbReference type="PANTHER" id="PTHR12213:SF0">
    <property type="entry name" value="CORRINOID ADENOSYLTRANSFERASE MMAB"/>
    <property type="match status" value="1"/>
</dbReference>
<dbReference type="SUPFAM" id="SSF89028">
    <property type="entry name" value="Cobalamin adenosyltransferase-like"/>
    <property type="match status" value="1"/>
</dbReference>
<evidence type="ECO:0000256" key="1">
    <source>
        <dbReference type="ARBA" id="ARBA00022679"/>
    </source>
</evidence>
<evidence type="ECO:0000256" key="2">
    <source>
        <dbReference type="ARBA" id="ARBA00022741"/>
    </source>
</evidence>